<dbReference type="InterPro" id="IPR032675">
    <property type="entry name" value="LRR_dom_sf"/>
</dbReference>
<accession>A0AA88AUM3</accession>
<dbReference type="InterPro" id="IPR055414">
    <property type="entry name" value="LRR_R13L4/SHOC2-like"/>
</dbReference>
<dbReference type="InterPro" id="IPR042197">
    <property type="entry name" value="Apaf_helical"/>
</dbReference>
<dbReference type="Pfam" id="PF00931">
    <property type="entry name" value="NB-ARC"/>
    <property type="match status" value="1"/>
</dbReference>
<proteinExistence type="predicted"/>
<dbReference type="InterPro" id="IPR058922">
    <property type="entry name" value="WHD_DRP"/>
</dbReference>
<keyword evidence="1" id="KW-0677">Repeat</keyword>
<dbReference type="InterPro" id="IPR044974">
    <property type="entry name" value="Disease_R_plants"/>
</dbReference>
<evidence type="ECO:0000259" key="6">
    <source>
        <dbReference type="Pfam" id="PF23559"/>
    </source>
</evidence>
<dbReference type="Gene3D" id="1.10.8.430">
    <property type="entry name" value="Helical domain of apoptotic protease-activating factors"/>
    <property type="match status" value="1"/>
</dbReference>
<dbReference type="InterPro" id="IPR038005">
    <property type="entry name" value="RX-like_CC"/>
</dbReference>
<dbReference type="FunFam" id="3.40.50.300:FF:001091">
    <property type="entry name" value="Probable disease resistance protein At1g61300"/>
    <property type="match status" value="1"/>
</dbReference>
<comment type="caution">
    <text evidence="8">The sequence shown here is derived from an EMBL/GenBank/DDBJ whole genome shotgun (WGS) entry which is preliminary data.</text>
</comment>
<dbReference type="Gene3D" id="3.80.10.10">
    <property type="entry name" value="Ribonuclease Inhibitor"/>
    <property type="match status" value="1"/>
</dbReference>
<dbReference type="AlphaFoldDB" id="A0AA88AUM3"/>
<dbReference type="Pfam" id="PF23598">
    <property type="entry name" value="LRR_14"/>
    <property type="match status" value="1"/>
</dbReference>
<feature type="domain" description="Disease resistance R13L4/SHOC-2-like LRR" evidence="7">
    <location>
        <begin position="554"/>
        <end position="887"/>
    </location>
</feature>
<feature type="domain" description="NB-ARC" evidence="4">
    <location>
        <begin position="177"/>
        <end position="349"/>
    </location>
</feature>
<gene>
    <name evidence="8" type="ORF">TIFTF001_023445</name>
</gene>
<evidence type="ECO:0000259" key="4">
    <source>
        <dbReference type="Pfam" id="PF00931"/>
    </source>
</evidence>
<feature type="domain" description="Disease resistance protein winged helix" evidence="6">
    <location>
        <begin position="438"/>
        <end position="509"/>
    </location>
</feature>
<dbReference type="Gene3D" id="1.20.5.4130">
    <property type="match status" value="1"/>
</dbReference>
<dbReference type="CDD" id="cd14798">
    <property type="entry name" value="RX-CC_like"/>
    <property type="match status" value="1"/>
</dbReference>
<organism evidence="8 9">
    <name type="scientific">Ficus carica</name>
    <name type="common">Common fig</name>
    <dbReference type="NCBI Taxonomy" id="3494"/>
    <lineage>
        <taxon>Eukaryota</taxon>
        <taxon>Viridiplantae</taxon>
        <taxon>Streptophyta</taxon>
        <taxon>Embryophyta</taxon>
        <taxon>Tracheophyta</taxon>
        <taxon>Spermatophyta</taxon>
        <taxon>Magnoliopsida</taxon>
        <taxon>eudicotyledons</taxon>
        <taxon>Gunneridae</taxon>
        <taxon>Pentapetalae</taxon>
        <taxon>rosids</taxon>
        <taxon>fabids</taxon>
        <taxon>Rosales</taxon>
        <taxon>Moraceae</taxon>
        <taxon>Ficeae</taxon>
        <taxon>Ficus</taxon>
    </lineage>
</organism>
<evidence type="ECO:0000256" key="3">
    <source>
        <dbReference type="ARBA" id="ARBA00022821"/>
    </source>
</evidence>
<dbReference type="Proteomes" id="UP001187192">
    <property type="component" value="Unassembled WGS sequence"/>
</dbReference>
<dbReference type="SUPFAM" id="SSF52540">
    <property type="entry name" value="P-loop containing nucleoside triphosphate hydrolases"/>
    <property type="match status" value="1"/>
</dbReference>
<dbReference type="PRINTS" id="PR00364">
    <property type="entry name" value="DISEASERSIST"/>
</dbReference>
<dbReference type="EMBL" id="BTGU01000050">
    <property type="protein sequence ID" value="GMN54328.1"/>
    <property type="molecule type" value="Genomic_DNA"/>
</dbReference>
<dbReference type="PANTHER" id="PTHR23155:SF1052">
    <property type="entry name" value="DISEASE RESISTANCE PROTEIN RPM1"/>
    <property type="match status" value="1"/>
</dbReference>
<dbReference type="GO" id="GO:0043531">
    <property type="term" value="F:ADP binding"/>
    <property type="evidence" value="ECO:0007669"/>
    <property type="project" value="InterPro"/>
</dbReference>
<keyword evidence="9" id="KW-1185">Reference proteome</keyword>
<dbReference type="InterPro" id="IPR002182">
    <property type="entry name" value="NB-ARC"/>
</dbReference>
<feature type="domain" description="Disease resistance N-terminal" evidence="5">
    <location>
        <begin position="5"/>
        <end position="97"/>
    </location>
</feature>
<protein>
    <submittedName>
        <fullName evidence="8">Uncharacterized protein</fullName>
    </submittedName>
</protein>
<keyword evidence="3" id="KW-0611">Plant defense</keyword>
<dbReference type="InterPro" id="IPR036388">
    <property type="entry name" value="WH-like_DNA-bd_sf"/>
</dbReference>
<evidence type="ECO:0000313" key="9">
    <source>
        <dbReference type="Proteomes" id="UP001187192"/>
    </source>
</evidence>
<evidence type="ECO:0000313" key="8">
    <source>
        <dbReference type="EMBL" id="GMN54328.1"/>
    </source>
</evidence>
<evidence type="ECO:0000256" key="1">
    <source>
        <dbReference type="ARBA" id="ARBA00022737"/>
    </source>
</evidence>
<evidence type="ECO:0000259" key="7">
    <source>
        <dbReference type="Pfam" id="PF23598"/>
    </source>
</evidence>
<dbReference type="SUPFAM" id="SSF52058">
    <property type="entry name" value="L domain-like"/>
    <property type="match status" value="1"/>
</dbReference>
<dbReference type="PANTHER" id="PTHR23155">
    <property type="entry name" value="DISEASE RESISTANCE PROTEIN RP"/>
    <property type="match status" value="1"/>
</dbReference>
<dbReference type="Gene3D" id="1.10.10.10">
    <property type="entry name" value="Winged helix-like DNA-binding domain superfamily/Winged helix DNA-binding domain"/>
    <property type="match status" value="1"/>
</dbReference>
<dbReference type="InterPro" id="IPR041118">
    <property type="entry name" value="Rx_N"/>
</dbReference>
<dbReference type="FunFam" id="1.10.10.10:FF:000322">
    <property type="entry name" value="Probable disease resistance protein At1g63360"/>
    <property type="match status" value="1"/>
</dbReference>
<dbReference type="Pfam" id="PF23559">
    <property type="entry name" value="WHD_DRP"/>
    <property type="match status" value="1"/>
</dbReference>
<sequence>MAETAVRLVIDRLVPLLTEEANFLSGVHREVEEIKRELESIVAFLKDADRRADVGGSNIDHGIRLWVKELIEAAFKIEDITDEHAHFAAQQQRQARRRFIGQLRKIACFVIDAKRGHNIAIKIEEIKRTVEGINRRGQTYRLERTTAPANNATYYDPRNDSHFLKEADVVGIESSRDELIARMENESPRLCVISLVGMGGLGKTTLANQIYVHAKGRFDCHAWVETTQTYSKVELLRTLMKKFCQEGEESTPEGINVMDENTVTKKLRDYLRGKRFFVVFDDIWNISFWGDVKNALPDDNQKGGRIVITTRHVEVANFCKISSSVYIHELQPLPREKSWELFCNKAFRYEFEGRCPTHLEKLSHSYVDRCEGLPLAIVVIAGLLSTKSKTVEEWGKLLTSLSSEMESNEHLTSITKILSLSYNDLPYYLKSCFLYFGIFPQDCSIRYRRLIRLWIAEGFVKSKKDKTVDEVAEEYLAELINRSLVQVSELDSDGKAKTCRIHDLLHEIVERKMEELSFCRVLSRIDSTFRGLTRRVSIISSSCNAFEGYTEIAHVRSIFMFDKDDKPNSLVSTILRKFKLLKVLDFEDAPGLDHLPENIGNLFHLRYLSVRGTRVQFLPKSIGKLENLETLDLKQTPIYELPVEIIRLRKLRHLLAYHMTAEWNNLNLGSQRGVKIFKGIGGLKCLQKLYFVEANVVGVDVFKELGELIELRKLGITKLRSEDGRRLCSCIQKMEHLESLDVASINEDEFLDLEFMSDPPKFLRSLYLKGHLKKLPEWIPKLQNIVRIEFFLSKLGDDPLRDLQHLPNLLELLLLNDAYIGEKLHFEEGGFPKLKLLQLHYLTKLKSLVIEDGALCNLEELCIGPCPQLMEVPSGFQHLRNLKLVRFLGMPTHFMFFENFQCLQTVPEVRYHFLTPSEEVLSEALSQQE</sequence>
<keyword evidence="2" id="KW-0547">Nucleotide-binding</keyword>
<name>A0AA88AUM3_FICCA</name>
<dbReference type="Gene3D" id="3.40.50.300">
    <property type="entry name" value="P-loop containing nucleotide triphosphate hydrolases"/>
    <property type="match status" value="1"/>
</dbReference>
<dbReference type="Pfam" id="PF18052">
    <property type="entry name" value="Rx_N"/>
    <property type="match status" value="1"/>
</dbReference>
<evidence type="ECO:0000259" key="5">
    <source>
        <dbReference type="Pfam" id="PF18052"/>
    </source>
</evidence>
<dbReference type="InterPro" id="IPR027417">
    <property type="entry name" value="P-loop_NTPase"/>
</dbReference>
<reference evidence="8" key="1">
    <citation type="submission" date="2023-07" db="EMBL/GenBank/DDBJ databases">
        <title>draft genome sequence of fig (Ficus carica).</title>
        <authorList>
            <person name="Takahashi T."/>
            <person name="Nishimura K."/>
        </authorList>
    </citation>
    <scope>NUCLEOTIDE SEQUENCE</scope>
</reference>
<evidence type="ECO:0000256" key="2">
    <source>
        <dbReference type="ARBA" id="ARBA00022741"/>
    </source>
</evidence>
<dbReference type="GO" id="GO:0098542">
    <property type="term" value="P:defense response to other organism"/>
    <property type="evidence" value="ECO:0007669"/>
    <property type="project" value="TreeGrafter"/>
</dbReference>